<dbReference type="SUPFAM" id="SSF50729">
    <property type="entry name" value="PH domain-like"/>
    <property type="match status" value="1"/>
</dbReference>
<dbReference type="PROSITE" id="PS50297">
    <property type="entry name" value="ANK_REP_REGION"/>
    <property type="match status" value="1"/>
</dbReference>
<accession>I6ND73</accession>
<feature type="compositionally biased region" description="Low complexity" evidence="9">
    <location>
        <begin position="408"/>
        <end position="421"/>
    </location>
</feature>
<evidence type="ECO:0000256" key="6">
    <source>
        <dbReference type="PROSITE-ProRule" id="PRU00023"/>
    </source>
</evidence>
<dbReference type="FunFam" id="1.25.40.20:FF:000308">
    <property type="entry name" value="Oxysterol-binding family protein"/>
    <property type="match status" value="1"/>
</dbReference>
<reference evidence="11 12" key="1">
    <citation type="journal article" date="2011" name="G3 (Bethesda)">
        <title>Genome evolution in the Eremothecium clade of the Saccharomyces complex revealed by comparative genomics.</title>
        <authorList>
            <person name="Wendland J."/>
            <person name="Walther A."/>
        </authorList>
    </citation>
    <scope>NUCLEOTIDE SEQUENCE [LARGE SCALE GENOMIC DNA]</scope>
    <source>
        <strain evidence="12">CBS 270.75 / DBVPG 7215 / KCTC 17166 / NRRL Y-17582</strain>
    </source>
</reference>
<dbReference type="InterPro" id="IPR001849">
    <property type="entry name" value="PH_domain"/>
</dbReference>
<dbReference type="InterPro" id="IPR000648">
    <property type="entry name" value="Oxysterol-bd"/>
</dbReference>
<dbReference type="Pfam" id="PF01237">
    <property type="entry name" value="Oxysterol_BP"/>
    <property type="match status" value="1"/>
</dbReference>
<dbReference type="GO" id="GO:0120015">
    <property type="term" value="F:sterol transfer activity"/>
    <property type="evidence" value="ECO:0007669"/>
    <property type="project" value="UniProtKB-ARBA"/>
</dbReference>
<dbReference type="Gene3D" id="2.40.160.120">
    <property type="match status" value="1"/>
</dbReference>
<feature type="region of interest" description="Disordered" evidence="9">
    <location>
        <begin position="408"/>
        <end position="446"/>
    </location>
</feature>
<dbReference type="InParanoid" id="I6ND73"/>
<feature type="repeat" description="ANK" evidence="6">
    <location>
        <begin position="107"/>
        <end position="130"/>
    </location>
</feature>
<dbReference type="InterPro" id="IPR011993">
    <property type="entry name" value="PH-like_dom_sf"/>
</dbReference>
<evidence type="ECO:0000313" key="11">
    <source>
        <dbReference type="EMBL" id="AET40015.1"/>
    </source>
</evidence>
<keyword evidence="2" id="KW-0813">Transport</keyword>
<dbReference type="HOGENOM" id="CLU_001040_1_1_1"/>
<dbReference type="InterPro" id="IPR002110">
    <property type="entry name" value="Ankyrin_rpt"/>
</dbReference>
<dbReference type="PROSITE" id="PS50088">
    <property type="entry name" value="ANK_REPEAT"/>
    <property type="match status" value="1"/>
</dbReference>
<feature type="region of interest" description="Disordered" evidence="9">
    <location>
        <begin position="814"/>
        <end position="839"/>
    </location>
</feature>
<dbReference type="PROSITE" id="PS50003">
    <property type="entry name" value="PH_DOMAIN"/>
    <property type="match status" value="1"/>
</dbReference>
<keyword evidence="3" id="KW-0597">Phosphoprotein</keyword>
<keyword evidence="4" id="KW-0445">Lipid transport</keyword>
<dbReference type="RefSeq" id="XP_003646832.1">
    <property type="nucleotide sequence ID" value="XM_003646784.1"/>
</dbReference>
<keyword evidence="6" id="KW-0040">ANK repeat</keyword>
<dbReference type="Gene3D" id="2.30.29.30">
    <property type="entry name" value="Pleckstrin-homology domain (PH domain)/Phosphotyrosine-binding domain (PTB)"/>
    <property type="match status" value="1"/>
</dbReference>
<dbReference type="OrthoDB" id="1854502at2759"/>
<dbReference type="PANTHER" id="PTHR10972">
    <property type="entry name" value="OXYSTEROL-BINDING PROTEIN-RELATED"/>
    <property type="match status" value="1"/>
</dbReference>
<evidence type="ECO:0000256" key="9">
    <source>
        <dbReference type="SAM" id="MobiDB-lite"/>
    </source>
</evidence>
<proteinExistence type="inferred from homology"/>
<feature type="compositionally biased region" description="Low complexity" evidence="9">
    <location>
        <begin position="494"/>
        <end position="505"/>
    </location>
</feature>
<evidence type="ECO:0000256" key="8">
    <source>
        <dbReference type="SAM" id="Coils"/>
    </source>
</evidence>
<feature type="domain" description="PH" evidence="10">
    <location>
        <begin position="294"/>
        <end position="392"/>
    </location>
</feature>
<dbReference type="GO" id="GO:0005886">
    <property type="term" value="C:plasma membrane"/>
    <property type="evidence" value="ECO:0007669"/>
    <property type="project" value="TreeGrafter"/>
</dbReference>
<feature type="region of interest" description="Disordered" evidence="9">
    <location>
        <begin position="1305"/>
        <end position="1328"/>
    </location>
</feature>
<dbReference type="KEGG" id="erc:Ecym_5249"/>
<feature type="coiled-coil region" evidence="8">
    <location>
        <begin position="695"/>
        <end position="729"/>
    </location>
</feature>
<protein>
    <recommendedName>
        <fullName evidence="10">PH domain-containing protein</fullName>
    </recommendedName>
</protein>
<dbReference type="Gene3D" id="3.30.70.3490">
    <property type="match status" value="1"/>
</dbReference>
<comment type="similarity">
    <text evidence="1 7">Belongs to the OSBP family.</text>
</comment>
<dbReference type="PROSITE" id="PS01013">
    <property type="entry name" value="OSBP"/>
    <property type="match status" value="1"/>
</dbReference>
<dbReference type="GO" id="GO:0005829">
    <property type="term" value="C:cytosol"/>
    <property type="evidence" value="ECO:0007669"/>
    <property type="project" value="TreeGrafter"/>
</dbReference>
<dbReference type="eggNOG" id="KOG1737">
    <property type="taxonomic scope" value="Eukaryota"/>
</dbReference>
<evidence type="ECO:0000256" key="5">
    <source>
        <dbReference type="ARBA" id="ARBA00023121"/>
    </source>
</evidence>
<name>I6ND73_ERECY</name>
<dbReference type="Gene3D" id="1.25.40.20">
    <property type="entry name" value="Ankyrin repeat-containing domain"/>
    <property type="match status" value="2"/>
</dbReference>
<feature type="compositionally biased region" description="Low complexity" evidence="9">
    <location>
        <begin position="529"/>
        <end position="545"/>
    </location>
</feature>
<evidence type="ECO:0000256" key="3">
    <source>
        <dbReference type="ARBA" id="ARBA00022553"/>
    </source>
</evidence>
<feature type="region of interest" description="Disordered" evidence="9">
    <location>
        <begin position="522"/>
        <end position="550"/>
    </location>
</feature>
<dbReference type="SMART" id="SM00233">
    <property type="entry name" value="PH"/>
    <property type="match status" value="1"/>
</dbReference>
<dbReference type="InterPro" id="IPR018494">
    <property type="entry name" value="Oxysterol-bd_CS"/>
</dbReference>
<dbReference type="SUPFAM" id="SSF48403">
    <property type="entry name" value="Ankyrin repeat"/>
    <property type="match status" value="1"/>
</dbReference>
<feature type="compositionally biased region" description="Basic and acidic residues" evidence="9">
    <location>
        <begin position="482"/>
        <end position="493"/>
    </location>
</feature>
<dbReference type="InterPro" id="IPR036770">
    <property type="entry name" value="Ankyrin_rpt-contain_sf"/>
</dbReference>
<dbReference type="EMBL" id="CP002501">
    <property type="protein sequence ID" value="AET40015.1"/>
    <property type="molecule type" value="Genomic_DNA"/>
</dbReference>
<evidence type="ECO:0000256" key="1">
    <source>
        <dbReference type="ARBA" id="ARBA00008842"/>
    </source>
</evidence>
<dbReference type="STRING" id="931890.I6ND73"/>
<keyword evidence="12" id="KW-1185">Reference proteome</keyword>
<dbReference type="GO" id="GO:0097038">
    <property type="term" value="C:perinuclear endoplasmic reticulum"/>
    <property type="evidence" value="ECO:0007669"/>
    <property type="project" value="TreeGrafter"/>
</dbReference>
<dbReference type="GO" id="GO:0030011">
    <property type="term" value="P:maintenance of cell polarity"/>
    <property type="evidence" value="ECO:0007669"/>
    <property type="project" value="TreeGrafter"/>
</dbReference>
<keyword evidence="8" id="KW-0175">Coiled coil</keyword>
<feature type="region of interest" description="Disordered" evidence="9">
    <location>
        <begin position="482"/>
        <end position="509"/>
    </location>
</feature>
<keyword evidence="5" id="KW-0446">Lipid-binding</keyword>
<dbReference type="GO" id="GO:0005635">
    <property type="term" value="C:nuclear envelope"/>
    <property type="evidence" value="ECO:0007669"/>
    <property type="project" value="TreeGrafter"/>
</dbReference>
<dbReference type="Pfam" id="PF00169">
    <property type="entry name" value="PH"/>
    <property type="match status" value="1"/>
</dbReference>
<dbReference type="SMART" id="SM00248">
    <property type="entry name" value="ANK"/>
    <property type="match status" value="3"/>
</dbReference>
<dbReference type="GO" id="GO:0034727">
    <property type="term" value="P:piecemeal microautophagy of the nucleus"/>
    <property type="evidence" value="ECO:0007669"/>
    <property type="project" value="TreeGrafter"/>
</dbReference>
<organism evidence="11 12">
    <name type="scientific">Eremothecium cymbalariae (strain CBS 270.75 / DBVPG 7215 / KCTC 17166 / NRRL Y-17582)</name>
    <name type="common">Yeast</name>
    <dbReference type="NCBI Taxonomy" id="931890"/>
    <lineage>
        <taxon>Eukaryota</taxon>
        <taxon>Fungi</taxon>
        <taxon>Dikarya</taxon>
        <taxon>Ascomycota</taxon>
        <taxon>Saccharomycotina</taxon>
        <taxon>Saccharomycetes</taxon>
        <taxon>Saccharomycetales</taxon>
        <taxon>Saccharomycetaceae</taxon>
        <taxon>Eremothecium</taxon>
    </lineage>
</organism>
<dbReference type="GeneID" id="11468319"/>
<dbReference type="GO" id="GO:0006897">
    <property type="term" value="P:endocytosis"/>
    <property type="evidence" value="ECO:0007669"/>
    <property type="project" value="TreeGrafter"/>
</dbReference>
<dbReference type="FunFam" id="2.40.160.120:FF:000008">
    <property type="entry name" value="Oxysterol binding protein (Osh1)"/>
    <property type="match status" value="1"/>
</dbReference>
<dbReference type="GO" id="GO:0006887">
    <property type="term" value="P:exocytosis"/>
    <property type="evidence" value="ECO:0007669"/>
    <property type="project" value="UniProtKB-ARBA"/>
</dbReference>
<feature type="compositionally biased region" description="Basic and acidic residues" evidence="9">
    <location>
        <begin position="814"/>
        <end position="823"/>
    </location>
</feature>
<evidence type="ECO:0000256" key="2">
    <source>
        <dbReference type="ARBA" id="ARBA00022448"/>
    </source>
</evidence>
<evidence type="ECO:0000256" key="4">
    <source>
        <dbReference type="ARBA" id="ARBA00023055"/>
    </source>
</evidence>
<dbReference type="CDD" id="cd13292">
    <property type="entry name" value="PH_Osh1p_Osh2p_yeast"/>
    <property type="match status" value="1"/>
</dbReference>
<dbReference type="PANTHER" id="PTHR10972:SF205">
    <property type="entry name" value="OXYSTEROL-BINDING PROTEIN 1"/>
    <property type="match status" value="1"/>
</dbReference>
<gene>
    <name evidence="11" type="ordered locus">Ecym_5249</name>
</gene>
<dbReference type="SUPFAM" id="SSF144000">
    <property type="entry name" value="Oxysterol-binding protein-like"/>
    <property type="match status" value="1"/>
</dbReference>
<sequence length="1378" mass="154658">MSEEEVVNIEEKTESSSISKPLLRLKLLDSLRQGEFSKLNQLIQSADFQPLNNPAVQEVVQLTLHYAVQVAPFVLIRDIVSNWCNKPSSSKSDSQLVELDINKQDSDGNSSLHLAALQSRGDVVQLLMNHRKINDCIINNAHLQPIEMCKNLNIAQLMQVSRANYVAEIAHEFRLAFDNRDFAHLESILSNPRNSELLDINGNDPETGDTVLHEFVKKRDVMMCRWILDHGGDPFKRDKRGRLPVNSLGKVPVEKDATSSEHTKTAVETEIKLLLDKAAREQSVIDVTNNLHEPPSYKGYLRKWTNFAQGYKLRWFILSSDGTLSYYKDQEDTGNACRGSLNMSTCYLHLDSSEKLKFEIIGGSNGTVRWHLKGNHPIETNKWVWAIQSAIRTAKDREIIVRGTSHSAALEQQQQQQHPLPALSPPPPPGAQQQTPQPPQQLNGSNIPISKMLATASATTLTLNSKISSDNFKSLQNYDQRRHIQEQASRLRSDSGSSSPSSSDLELNDNLTHSGRQYVAKVKHNKNCSRSVSGSSSLTHSGNESYHGSQKLTHESVLMEDPTLSHGNLGNMPSSLVLRAEEDYEEEEEEPEDLLVNGKPQSAIYEEEDVKMTYGPFSQELSMLQRSIVIEITTLNELLDDGHASESVLDTAKKSLSTINKNFSQLHKLTEKRDQRLVKMLSKQKDINNLWIRSVKELEIELIEKSEKLASMDKDRRNLKKLLQKKLNEATIASEGMSQADGASTAETVNARASTKQFAEIVEFIQSNQSSDDDDSDIDEFFDAEDLGEDDDYNNHDGNSNHYHAHAQDENLHGAAGEKKGAKAENVSSSRVEDTSVKNDSAQKLLPMVSNNAAASITTTTNAAHVVLKEPGLELEQAVELADQNFRDLGLHSTACSTITDAMDAAAVANTVSGFAPGDIIIGDSTTDVVSAPLAEAKCWQNVALTAAQKAKMEMLLAEGTYLGYEEEVRKKLALNKDERPKINLWSALKSMIGKDMTRMSLPVTFNEPTSLLQRVAEDLEYSDILDTACSFDDSTLRLLHVAAFISSSYASTTNRVAKPFNPLLGETFEYARPDKNYRFFTEQVSHHPPISATWTESPKWDFWGESHVDSKFYGRSFDVKHLGLWYLALRPDDGSREDLYTWKKPENSVIGILIGKPEIDNHGDVTITNHTTGDYCLLHFKARGWRSANAFEVRGEVYNSSGIKKWVLGGHWNESIYGKAVLIPSSSEELTLDKSKPHHRAKQTSTVVGPNYDGNKFLLWHTNERPNSPFNLTSFAITLNALQPKLLLWLAPTDTRLRPDQRAMEDGRYSDAADEKRRLEEKQRATRRVREAENAAYSPKWFKKVRHPVTGQDYWEYTGQYWKLRKEQKLQASGNIF</sequence>
<dbReference type="OMA" id="DNHGDVT"/>
<evidence type="ECO:0000259" key="10">
    <source>
        <dbReference type="PROSITE" id="PS50003"/>
    </source>
</evidence>
<dbReference type="GO" id="GO:0032934">
    <property type="term" value="F:sterol binding"/>
    <property type="evidence" value="ECO:0007669"/>
    <property type="project" value="TreeGrafter"/>
</dbReference>
<dbReference type="InterPro" id="IPR037239">
    <property type="entry name" value="OSBP_sf"/>
</dbReference>
<dbReference type="Proteomes" id="UP000006790">
    <property type="component" value="Chromosome 5"/>
</dbReference>
<evidence type="ECO:0000313" key="12">
    <source>
        <dbReference type="Proteomes" id="UP000006790"/>
    </source>
</evidence>
<dbReference type="FunCoup" id="I6ND73">
    <property type="interactions" value="365"/>
</dbReference>
<evidence type="ECO:0000256" key="7">
    <source>
        <dbReference type="RuleBase" id="RU003844"/>
    </source>
</evidence>
<dbReference type="FunFam" id="2.30.29.30:FF:000061">
    <property type="entry name" value="Oxysterol binding protein 1"/>
    <property type="match status" value="1"/>
</dbReference>